<comment type="caution">
    <text evidence="6">The sequence shown here is derived from an EMBL/GenBank/DDBJ whole genome shotgun (WGS) entry which is preliminary data.</text>
</comment>
<dbReference type="AlphaFoldDB" id="A0AAD9H0K9"/>
<evidence type="ECO:0000256" key="5">
    <source>
        <dbReference type="RuleBase" id="RU367124"/>
    </source>
</evidence>
<name>A0AAD9H0K9_9STRA</name>
<evidence type="ECO:0000313" key="6">
    <source>
        <dbReference type="EMBL" id="KAK1947553.1"/>
    </source>
</evidence>
<gene>
    <name evidence="6" type="ORF">P3T76_001563</name>
</gene>
<keyword evidence="4 5" id="KW-0732">Signal</keyword>
<evidence type="ECO:0000256" key="1">
    <source>
        <dbReference type="ARBA" id="ARBA00004613"/>
    </source>
</evidence>
<dbReference type="Proteomes" id="UP001259832">
    <property type="component" value="Unassembled WGS sequence"/>
</dbReference>
<comment type="domain">
    <text evidence="5">The RxLR-dEER motif acts to carry the protein into the host cell cytoplasm through binding to cell surface phosphatidylinositol-3-phosphate.</text>
</comment>
<accession>A0AAD9H0K9</accession>
<proteinExistence type="inferred from homology"/>
<feature type="signal peptide" evidence="5">
    <location>
        <begin position="1"/>
        <end position="20"/>
    </location>
</feature>
<evidence type="ECO:0000313" key="7">
    <source>
        <dbReference type="Proteomes" id="UP001259832"/>
    </source>
</evidence>
<evidence type="ECO:0000256" key="2">
    <source>
        <dbReference type="ARBA" id="ARBA00010400"/>
    </source>
</evidence>
<reference evidence="6" key="1">
    <citation type="submission" date="2023-08" db="EMBL/GenBank/DDBJ databases">
        <title>Reference Genome Resource for the Citrus Pathogen Phytophthora citrophthora.</title>
        <authorList>
            <person name="Moller H."/>
            <person name="Coetzee B."/>
            <person name="Rose L.J."/>
            <person name="Van Niekerk J.M."/>
        </authorList>
    </citation>
    <scope>NUCLEOTIDE SEQUENCE</scope>
    <source>
        <strain evidence="6">STE-U-9442</strain>
    </source>
</reference>
<comment type="function">
    <text evidence="5">Effector that suppresses plant defense responses during pathogen infection.</text>
</comment>
<dbReference type="EMBL" id="JASMQC010000002">
    <property type="protein sequence ID" value="KAK1947553.1"/>
    <property type="molecule type" value="Genomic_DNA"/>
</dbReference>
<keyword evidence="3 5" id="KW-0964">Secreted</keyword>
<dbReference type="GO" id="GO:0005576">
    <property type="term" value="C:extracellular region"/>
    <property type="evidence" value="ECO:0007669"/>
    <property type="project" value="UniProtKB-SubCell"/>
</dbReference>
<dbReference type="Pfam" id="PF16810">
    <property type="entry name" value="RXLR"/>
    <property type="match status" value="1"/>
</dbReference>
<evidence type="ECO:0000256" key="3">
    <source>
        <dbReference type="ARBA" id="ARBA00022525"/>
    </source>
</evidence>
<sequence>MRLSCFLFAAAAALLASTNAASVSQTTPNIVAATDSIVKRSLRYTKDEEDPIDTKNEERGKGINVKKLNKLLLAKRIEIPANIENLSKEVRKNLAFRFKAQNLTKKKFATKLGMRDVDDMTNRNYPFYKEWQHLFLPGKKEKKVPEMLIGNHEYYF</sequence>
<feature type="chain" id="PRO_5041767275" description="RxLR effector protein" evidence="5">
    <location>
        <begin position="21"/>
        <end position="156"/>
    </location>
</feature>
<keyword evidence="7" id="KW-1185">Reference proteome</keyword>
<protein>
    <recommendedName>
        <fullName evidence="5">RxLR effector protein</fullName>
    </recommendedName>
</protein>
<evidence type="ECO:0000256" key="4">
    <source>
        <dbReference type="ARBA" id="ARBA00022729"/>
    </source>
</evidence>
<comment type="similarity">
    <text evidence="2 5">Belongs to the RxLR effector family.</text>
</comment>
<dbReference type="InterPro" id="IPR031825">
    <property type="entry name" value="RXLR"/>
</dbReference>
<comment type="subcellular location">
    <subcellularLocation>
        <location evidence="1 5">Secreted</location>
    </subcellularLocation>
</comment>
<organism evidence="6 7">
    <name type="scientific">Phytophthora citrophthora</name>
    <dbReference type="NCBI Taxonomy" id="4793"/>
    <lineage>
        <taxon>Eukaryota</taxon>
        <taxon>Sar</taxon>
        <taxon>Stramenopiles</taxon>
        <taxon>Oomycota</taxon>
        <taxon>Peronosporomycetes</taxon>
        <taxon>Peronosporales</taxon>
        <taxon>Peronosporaceae</taxon>
        <taxon>Phytophthora</taxon>
    </lineage>
</organism>